<dbReference type="Proteomes" id="UP000434582">
    <property type="component" value="Unassembled WGS sequence"/>
</dbReference>
<name>A0A7X1ZIH8_9PROT</name>
<dbReference type="EMBL" id="WIVE01000068">
    <property type="protein sequence ID" value="MQX38072.1"/>
    <property type="molecule type" value="Genomic_DNA"/>
</dbReference>
<gene>
    <name evidence="1" type="ORF">GHC57_16260</name>
</gene>
<proteinExistence type="predicted"/>
<evidence type="ECO:0000313" key="1">
    <source>
        <dbReference type="EMBL" id="MQX38072.1"/>
    </source>
</evidence>
<accession>A0A7X1ZIH8</accession>
<keyword evidence="2" id="KW-1185">Reference proteome</keyword>
<sequence length="70" mass="7777">MGTLKMLDRVTSDDGRATLYFETTIGGRDGGELFRLEVAPCLEDGQPFICRIETAFVTPFYELGKAEKKA</sequence>
<dbReference type="AlphaFoldDB" id="A0A7X1ZIH8"/>
<comment type="caution">
    <text evidence="1">The sequence shown here is derived from an EMBL/GenBank/DDBJ whole genome shotgun (WGS) entry which is preliminary data.</text>
</comment>
<evidence type="ECO:0000313" key="2">
    <source>
        <dbReference type="Proteomes" id="UP000434582"/>
    </source>
</evidence>
<protein>
    <submittedName>
        <fullName evidence="1">Uncharacterized protein</fullName>
    </submittedName>
</protein>
<reference evidence="1 2" key="1">
    <citation type="submission" date="2019-10" db="EMBL/GenBank/DDBJ databases">
        <title>Draft whole-genome sequence of the purple nonsulfur photosynthetic bacterium Roseospira navarrensis DSM 15114.</title>
        <authorList>
            <person name="Kyndt J.A."/>
            <person name="Meyer T.E."/>
        </authorList>
    </citation>
    <scope>NUCLEOTIDE SEQUENCE [LARGE SCALE GENOMIC DNA]</scope>
    <source>
        <strain evidence="1 2">DSM 15114</strain>
    </source>
</reference>
<dbReference type="RefSeq" id="WP_153346163.1">
    <property type="nucleotide sequence ID" value="NZ_WIVE01000068.1"/>
</dbReference>
<organism evidence="1 2">
    <name type="scientific">Roseospira navarrensis</name>
    <dbReference type="NCBI Taxonomy" id="140058"/>
    <lineage>
        <taxon>Bacteria</taxon>
        <taxon>Pseudomonadati</taxon>
        <taxon>Pseudomonadota</taxon>
        <taxon>Alphaproteobacteria</taxon>
        <taxon>Rhodospirillales</taxon>
        <taxon>Rhodospirillaceae</taxon>
        <taxon>Roseospira</taxon>
    </lineage>
</organism>